<dbReference type="EMBL" id="JAIWYP010000005">
    <property type="protein sequence ID" value="KAH3822427.1"/>
    <property type="molecule type" value="Genomic_DNA"/>
</dbReference>
<evidence type="ECO:0000313" key="2">
    <source>
        <dbReference type="Proteomes" id="UP000828390"/>
    </source>
</evidence>
<proteinExistence type="predicted"/>
<protein>
    <submittedName>
        <fullName evidence="1">Uncharacterized protein</fullName>
    </submittedName>
</protein>
<reference evidence="1" key="2">
    <citation type="submission" date="2020-11" db="EMBL/GenBank/DDBJ databases">
        <authorList>
            <person name="McCartney M.A."/>
            <person name="Auch B."/>
            <person name="Kono T."/>
            <person name="Mallez S."/>
            <person name="Becker A."/>
            <person name="Gohl D.M."/>
            <person name="Silverstein K.A.T."/>
            <person name="Koren S."/>
            <person name="Bechman K.B."/>
            <person name="Herman A."/>
            <person name="Abrahante J.E."/>
            <person name="Garbe J."/>
        </authorList>
    </citation>
    <scope>NUCLEOTIDE SEQUENCE</scope>
    <source>
        <strain evidence="1">Duluth1</strain>
        <tissue evidence="1">Whole animal</tissue>
    </source>
</reference>
<gene>
    <name evidence="1" type="ORF">DPMN_124205</name>
</gene>
<reference evidence="1" key="1">
    <citation type="journal article" date="2019" name="bioRxiv">
        <title>The Genome of the Zebra Mussel, Dreissena polymorpha: A Resource for Invasive Species Research.</title>
        <authorList>
            <person name="McCartney M.A."/>
            <person name="Auch B."/>
            <person name="Kono T."/>
            <person name="Mallez S."/>
            <person name="Zhang Y."/>
            <person name="Obille A."/>
            <person name="Becker A."/>
            <person name="Abrahante J.E."/>
            <person name="Garbe J."/>
            <person name="Badalamenti J.P."/>
            <person name="Herman A."/>
            <person name="Mangelson H."/>
            <person name="Liachko I."/>
            <person name="Sullivan S."/>
            <person name="Sone E.D."/>
            <person name="Koren S."/>
            <person name="Silverstein K.A.T."/>
            <person name="Beckman K.B."/>
            <person name="Gohl D.M."/>
        </authorList>
    </citation>
    <scope>NUCLEOTIDE SEQUENCE</scope>
    <source>
        <strain evidence="1">Duluth1</strain>
        <tissue evidence="1">Whole animal</tissue>
    </source>
</reference>
<keyword evidence="2" id="KW-1185">Reference proteome</keyword>
<organism evidence="1 2">
    <name type="scientific">Dreissena polymorpha</name>
    <name type="common">Zebra mussel</name>
    <name type="synonym">Mytilus polymorpha</name>
    <dbReference type="NCBI Taxonomy" id="45954"/>
    <lineage>
        <taxon>Eukaryota</taxon>
        <taxon>Metazoa</taxon>
        <taxon>Spiralia</taxon>
        <taxon>Lophotrochozoa</taxon>
        <taxon>Mollusca</taxon>
        <taxon>Bivalvia</taxon>
        <taxon>Autobranchia</taxon>
        <taxon>Heteroconchia</taxon>
        <taxon>Euheterodonta</taxon>
        <taxon>Imparidentia</taxon>
        <taxon>Neoheterodontei</taxon>
        <taxon>Myida</taxon>
        <taxon>Dreissenoidea</taxon>
        <taxon>Dreissenidae</taxon>
        <taxon>Dreissena</taxon>
    </lineage>
</organism>
<evidence type="ECO:0000313" key="1">
    <source>
        <dbReference type="EMBL" id="KAH3822427.1"/>
    </source>
</evidence>
<sequence length="57" mass="6333">MDESPKTSCTVTLPQAHLRYMCICKRNLKAIDVNPITWKVLAQAHCNLRGAGLHVGE</sequence>
<dbReference type="AlphaFoldDB" id="A0A9D4JW12"/>
<comment type="caution">
    <text evidence="1">The sequence shown here is derived from an EMBL/GenBank/DDBJ whole genome shotgun (WGS) entry which is preliminary data.</text>
</comment>
<dbReference type="Proteomes" id="UP000828390">
    <property type="component" value="Unassembled WGS sequence"/>
</dbReference>
<name>A0A9D4JW12_DREPO</name>
<accession>A0A9D4JW12</accession>